<organism evidence="1 2">
    <name type="scientific">Phanerochaete sordida</name>
    <dbReference type="NCBI Taxonomy" id="48140"/>
    <lineage>
        <taxon>Eukaryota</taxon>
        <taxon>Fungi</taxon>
        <taxon>Dikarya</taxon>
        <taxon>Basidiomycota</taxon>
        <taxon>Agaricomycotina</taxon>
        <taxon>Agaricomycetes</taxon>
        <taxon>Polyporales</taxon>
        <taxon>Phanerochaetaceae</taxon>
        <taxon>Phanerochaete</taxon>
    </lineage>
</organism>
<dbReference type="Gene3D" id="3.80.10.10">
    <property type="entry name" value="Ribonuclease Inhibitor"/>
    <property type="match status" value="1"/>
</dbReference>
<accession>A0A9P3GK56</accession>
<gene>
    <name evidence="1" type="ORF">PsYK624_112190</name>
</gene>
<protein>
    <submittedName>
        <fullName evidence="1">Uncharacterized protein</fullName>
    </submittedName>
</protein>
<dbReference type="EMBL" id="BPQB01000045">
    <property type="protein sequence ID" value="GJE95040.1"/>
    <property type="molecule type" value="Genomic_DNA"/>
</dbReference>
<reference evidence="1 2" key="1">
    <citation type="submission" date="2021-08" db="EMBL/GenBank/DDBJ databases">
        <title>Draft Genome Sequence of Phanerochaete sordida strain YK-624.</title>
        <authorList>
            <person name="Mori T."/>
            <person name="Dohra H."/>
            <person name="Suzuki T."/>
            <person name="Kawagishi H."/>
            <person name="Hirai H."/>
        </authorList>
    </citation>
    <scope>NUCLEOTIDE SEQUENCE [LARGE SCALE GENOMIC DNA]</scope>
    <source>
        <strain evidence="1 2">YK-624</strain>
    </source>
</reference>
<proteinExistence type="predicted"/>
<evidence type="ECO:0000313" key="2">
    <source>
        <dbReference type="Proteomes" id="UP000703269"/>
    </source>
</evidence>
<dbReference type="Proteomes" id="UP000703269">
    <property type="component" value="Unassembled WGS sequence"/>
</dbReference>
<sequence>MDANANIAIVPDSSAYMMDRLAMLLAHFPSLIELRIHIVPTTTRRGIAMLPQLVSGKALLPLDTLSNLRILEMRSVPIHLTPEIVTALALGWRSLEELHIGGMCCGPRGLHFPTTLYLEDLYPLAQHCPALRSLAVPLAGVGPLAMARAVDAETKAHTCLQELDLLFGAGRMPNAKERMRLSAFVLAVFPNTIEHMQVGDIDVEKELRKFRLLEIAIAESIGFRDHIL</sequence>
<dbReference type="OrthoDB" id="2804406at2759"/>
<dbReference type="AlphaFoldDB" id="A0A9P3GK56"/>
<evidence type="ECO:0000313" key="1">
    <source>
        <dbReference type="EMBL" id="GJE95040.1"/>
    </source>
</evidence>
<comment type="caution">
    <text evidence="1">The sequence shown here is derived from an EMBL/GenBank/DDBJ whole genome shotgun (WGS) entry which is preliminary data.</text>
</comment>
<dbReference type="InterPro" id="IPR032675">
    <property type="entry name" value="LRR_dom_sf"/>
</dbReference>
<dbReference type="SUPFAM" id="SSF52047">
    <property type="entry name" value="RNI-like"/>
    <property type="match status" value="1"/>
</dbReference>
<name>A0A9P3GK56_9APHY</name>
<keyword evidence="2" id="KW-1185">Reference proteome</keyword>